<dbReference type="InterPro" id="IPR027266">
    <property type="entry name" value="TrmE/GcvT-like"/>
</dbReference>
<name>A0ABQ5W8V7_9HYPH</name>
<reference evidence="2" key="1">
    <citation type="journal article" date="2019" name="Int. J. Syst. Evol. Microbiol.">
        <title>The Global Catalogue of Microorganisms (GCM) 10K type strain sequencing project: providing services to taxonomists for standard genome sequencing and annotation.</title>
        <authorList>
            <consortium name="The Broad Institute Genomics Platform"/>
            <consortium name="The Broad Institute Genome Sequencing Center for Infectious Disease"/>
            <person name="Wu L."/>
            <person name="Ma J."/>
        </authorList>
    </citation>
    <scope>NUCLEOTIDE SEQUENCE [LARGE SCALE GENOMIC DNA]</scope>
    <source>
        <strain evidence="2">NBRC 112416</strain>
    </source>
</reference>
<organism evidence="1 2">
    <name type="scientific">Devosia nitrariae</name>
    <dbReference type="NCBI Taxonomy" id="2071872"/>
    <lineage>
        <taxon>Bacteria</taxon>
        <taxon>Pseudomonadati</taxon>
        <taxon>Pseudomonadota</taxon>
        <taxon>Alphaproteobacteria</taxon>
        <taxon>Hyphomicrobiales</taxon>
        <taxon>Devosiaceae</taxon>
        <taxon>Devosia</taxon>
    </lineage>
</organism>
<dbReference type="SUPFAM" id="SSF103025">
    <property type="entry name" value="Folate-binding domain"/>
    <property type="match status" value="1"/>
</dbReference>
<proteinExistence type="predicted"/>
<dbReference type="RefSeq" id="WP_284341872.1">
    <property type="nucleotide sequence ID" value="NZ_BSNS01000020.1"/>
</dbReference>
<dbReference type="Proteomes" id="UP001156691">
    <property type="component" value="Unassembled WGS sequence"/>
</dbReference>
<evidence type="ECO:0000313" key="1">
    <source>
        <dbReference type="EMBL" id="GLQ56466.1"/>
    </source>
</evidence>
<comment type="caution">
    <text evidence="1">The sequence shown here is derived from an EMBL/GenBank/DDBJ whole genome shotgun (WGS) entry which is preliminary data.</text>
</comment>
<dbReference type="Gene3D" id="3.30.1360.120">
    <property type="entry name" value="Probable tRNA modification gtpase trme, domain 1"/>
    <property type="match status" value="1"/>
</dbReference>
<gene>
    <name evidence="1" type="ORF">GCM10010862_37250</name>
</gene>
<evidence type="ECO:0000313" key="2">
    <source>
        <dbReference type="Proteomes" id="UP001156691"/>
    </source>
</evidence>
<keyword evidence="2" id="KW-1185">Reference proteome</keyword>
<dbReference type="EMBL" id="BSNS01000020">
    <property type="protein sequence ID" value="GLQ56466.1"/>
    <property type="molecule type" value="Genomic_DNA"/>
</dbReference>
<evidence type="ECO:0008006" key="3">
    <source>
        <dbReference type="Google" id="ProtNLM"/>
    </source>
</evidence>
<accession>A0ABQ5W8V7</accession>
<sequence>MSIKVDDRFQLFEVAAWSEKGLEALLASLDLPLPQVGEIFAEAGSRVMRITPRLAWVLADADTLLQWPATDGGVIVDLSNSRLRLHIRARAAEVLPSLVPVDLERLGPTAFVASMMHGIPVTILRAEGGFDLLVPRTFGASLIEWIDDATAGCPGVSRATA</sequence>
<protein>
    <recommendedName>
        <fullName evidence="3">Sarcosine oxidase subunit gamma</fullName>
    </recommendedName>
</protein>